<evidence type="ECO:0000313" key="2">
    <source>
        <dbReference type="EMBL" id="QCN99467.1"/>
    </source>
</evidence>
<dbReference type="EMBL" id="CP032324">
    <property type="protein sequence ID" value="QCN98896.1"/>
    <property type="molecule type" value="Genomic_DNA"/>
</dbReference>
<geneLocation type="plasmid" evidence="1 3">
    <name>p3</name>
</geneLocation>
<dbReference type="RefSeq" id="WP_137117850.1">
    <property type="nucleotide sequence ID" value="NZ_CP032324.1"/>
</dbReference>
<organism evidence="1 3">
    <name type="scientific">Azospirillum argentinense</name>
    <dbReference type="NCBI Taxonomy" id="2970906"/>
    <lineage>
        <taxon>Bacteria</taxon>
        <taxon>Pseudomonadati</taxon>
        <taxon>Pseudomonadota</taxon>
        <taxon>Alphaproteobacteria</taxon>
        <taxon>Rhodospirillales</taxon>
        <taxon>Azospirillaceae</taxon>
        <taxon>Azospirillum</taxon>
    </lineage>
</organism>
<protein>
    <submittedName>
        <fullName evidence="1">Uncharacterized protein</fullName>
    </submittedName>
</protein>
<dbReference type="KEGG" id="aare:D3093_26785"/>
<dbReference type="Proteomes" id="UP000298595">
    <property type="component" value="Plasmid p3"/>
</dbReference>
<dbReference type="KEGG" id="aare:D3093_30045"/>
<evidence type="ECO:0000313" key="1">
    <source>
        <dbReference type="EMBL" id="QCN98896.1"/>
    </source>
</evidence>
<evidence type="ECO:0000313" key="3">
    <source>
        <dbReference type="Proteomes" id="UP000298595"/>
    </source>
</evidence>
<gene>
    <name evidence="1" type="ORF">D3093_26785</name>
    <name evidence="2" type="ORF">D3093_30045</name>
</gene>
<name>A0A4D8PL17_9PROT</name>
<dbReference type="EMBL" id="CP032324">
    <property type="protein sequence ID" value="QCN99467.1"/>
    <property type="molecule type" value="Genomic_DNA"/>
</dbReference>
<keyword evidence="1" id="KW-0614">Plasmid</keyword>
<dbReference type="AlphaFoldDB" id="A0A4D8PL17"/>
<sequence length="95" mass="10036">MNRSNANLALALGTAALRMKRGIALDAEARRQLVELLLRGAMALHGGHQLPSRLDADPHAVITVAVEIAREAGLTGMELATAFNDAIERSPIGGR</sequence>
<proteinExistence type="predicted"/>
<accession>A0A4D8PL17</accession>
<reference evidence="1 3" key="1">
    <citation type="submission" date="2018-09" db="EMBL/GenBank/DDBJ databases">
        <title>Whole genome based analysis of evolution and adaptive divergence in Indian and Brazilian strains of Azospirillum brasilense.</title>
        <authorList>
            <person name="Singh C."/>
            <person name="Tripathi A.K."/>
        </authorList>
    </citation>
    <scope>NUCLEOTIDE SEQUENCE [LARGE SCALE GENOMIC DNA]</scope>
    <source>
        <strain evidence="1 3">MTCC4035</strain>
        <plasmid evidence="1 3">p3</plasmid>
    </source>
</reference>